<keyword evidence="4" id="KW-0732">Signal</keyword>
<evidence type="ECO:0000256" key="1">
    <source>
        <dbReference type="ARBA" id="ARBA00004613"/>
    </source>
</evidence>
<evidence type="ECO:0000313" key="6">
    <source>
        <dbReference type="EMBL" id="CAD7654907.1"/>
    </source>
</evidence>
<evidence type="ECO:0000256" key="2">
    <source>
        <dbReference type="ARBA" id="ARBA00005679"/>
    </source>
</evidence>
<dbReference type="GO" id="GO:0016671">
    <property type="term" value="F:oxidoreductase activity, acting on a sulfur group of donors, disulfide as acceptor"/>
    <property type="evidence" value="ECO:0007669"/>
    <property type="project" value="InterPro"/>
</dbReference>
<dbReference type="InterPro" id="IPR004911">
    <property type="entry name" value="Interferon-induced_GILT"/>
</dbReference>
<gene>
    <name evidence="6" type="ORF">ONB1V03_LOCUS11552</name>
</gene>
<dbReference type="Proteomes" id="UP000728032">
    <property type="component" value="Unassembled WGS sequence"/>
</dbReference>
<reference evidence="6" key="1">
    <citation type="submission" date="2020-11" db="EMBL/GenBank/DDBJ databases">
        <authorList>
            <person name="Tran Van P."/>
        </authorList>
    </citation>
    <scope>NUCLEOTIDE SEQUENCE</scope>
</reference>
<keyword evidence="3" id="KW-0964">Secreted</keyword>
<dbReference type="OrthoDB" id="958254at2759"/>
<dbReference type="EMBL" id="CAJPVJ010008707">
    <property type="protein sequence ID" value="CAG2172094.1"/>
    <property type="molecule type" value="Genomic_DNA"/>
</dbReference>
<dbReference type="Pfam" id="PF03227">
    <property type="entry name" value="GILT"/>
    <property type="match status" value="2"/>
</dbReference>
<dbReference type="EMBL" id="OC923532">
    <property type="protein sequence ID" value="CAD7654907.1"/>
    <property type="molecule type" value="Genomic_DNA"/>
</dbReference>
<dbReference type="AlphaFoldDB" id="A0A7R9M7I3"/>
<evidence type="ECO:0000256" key="4">
    <source>
        <dbReference type="ARBA" id="ARBA00022729"/>
    </source>
</evidence>
<sequence length="525" mass="57647">MVPKASGEASYGVEVDFIPWGTSQREINPDGTIKYTCTNDADCLGTRLHACIARNHVSLYQNHHEFFMVVCTGSQADWTTNPLGKVISCSNTIPDAPDYPDEGVGLDICGRKDNSDGNAYLEEVIAATDTLYPEFSAASDPLVIINGRVNTNANAQLKTEVCKAYPADQRDGTPCEGITGTPDTSDPTPVLSDTVKVQVYYSPLSQKSVDFIKLNTRDNNKGIYDLLTPGTHGNAKYNIEFDYIPWGRATRIPDAQGKNVYTCPEGDTDCLGTRLHACIARNHVTQYENHHEFFMVLCTAMGDNWKTNPLGDVITCARNVNDLLDDGPSLEMCAKNTNDNRYLDQTLAATDIVYPAITDTSDPLVIINGVRNDKALTDLRTEVCNAYTGASRPAVCDKPLVRVQVFYSPFNDKAITFIKQNVQGGATGLWDLMLPQAGTVKNLIEVDFVPWGQAKRELVEGKQVYTCANADTDCLGTRVHACIARNHVSLYQNHHEFFMVVCTGSNDNWKTNPLGNVISCSNTIP</sequence>
<keyword evidence="7" id="KW-1185">Reference proteome</keyword>
<comment type="subcellular location">
    <subcellularLocation>
        <location evidence="1">Secreted</location>
    </subcellularLocation>
</comment>
<name>A0A7R9M7I3_9ACAR</name>
<organism evidence="6">
    <name type="scientific">Oppiella nova</name>
    <dbReference type="NCBI Taxonomy" id="334625"/>
    <lineage>
        <taxon>Eukaryota</taxon>
        <taxon>Metazoa</taxon>
        <taxon>Ecdysozoa</taxon>
        <taxon>Arthropoda</taxon>
        <taxon>Chelicerata</taxon>
        <taxon>Arachnida</taxon>
        <taxon>Acari</taxon>
        <taxon>Acariformes</taxon>
        <taxon>Sarcoptiformes</taxon>
        <taxon>Oribatida</taxon>
        <taxon>Brachypylina</taxon>
        <taxon>Oppioidea</taxon>
        <taxon>Oppiidae</taxon>
        <taxon>Oppiella</taxon>
    </lineage>
</organism>
<evidence type="ECO:0000313" key="7">
    <source>
        <dbReference type="Proteomes" id="UP000728032"/>
    </source>
</evidence>
<accession>A0A7R9M7I3</accession>
<dbReference type="PANTHER" id="PTHR13234">
    <property type="entry name" value="GAMMA-INTERFERON INDUCIBLE LYSOSOMAL THIOL REDUCTASE GILT"/>
    <property type="match status" value="1"/>
</dbReference>
<dbReference type="GO" id="GO:0005576">
    <property type="term" value="C:extracellular region"/>
    <property type="evidence" value="ECO:0007669"/>
    <property type="project" value="UniProtKB-SubCell"/>
</dbReference>
<protein>
    <submittedName>
        <fullName evidence="6">Uncharacterized protein</fullName>
    </submittedName>
</protein>
<keyword evidence="5" id="KW-0325">Glycoprotein</keyword>
<dbReference type="PANTHER" id="PTHR13234:SF8">
    <property type="entry name" value="GAMMA-INTERFERON-INDUCIBLE LYSOSOMAL THIOL REDUCTASE"/>
    <property type="match status" value="1"/>
</dbReference>
<evidence type="ECO:0000256" key="3">
    <source>
        <dbReference type="ARBA" id="ARBA00022525"/>
    </source>
</evidence>
<proteinExistence type="inferred from homology"/>
<comment type="similarity">
    <text evidence="2">Belongs to the GILT family.</text>
</comment>
<evidence type="ECO:0000256" key="5">
    <source>
        <dbReference type="ARBA" id="ARBA00023180"/>
    </source>
</evidence>
<feature type="non-terminal residue" evidence="6">
    <location>
        <position position="1"/>
    </location>
</feature>